<protein>
    <submittedName>
        <fullName evidence="3">Uncharacterized protein</fullName>
    </submittedName>
</protein>
<feature type="compositionally biased region" description="Basic residues" evidence="2">
    <location>
        <begin position="270"/>
        <end position="280"/>
    </location>
</feature>
<keyword evidence="4" id="KW-1185">Reference proteome</keyword>
<reference evidence="3 4" key="1">
    <citation type="submission" date="2019-04" db="EMBL/GenBank/DDBJ databases">
        <title>Chromosome genome assembly for Takifugu flavidus.</title>
        <authorList>
            <person name="Xiao S."/>
        </authorList>
    </citation>
    <scope>NUCLEOTIDE SEQUENCE [LARGE SCALE GENOMIC DNA]</scope>
    <source>
        <strain evidence="3">HTHZ2018</strain>
        <tissue evidence="3">Muscle</tissue>
    </source>
</reference>
<dbReference type="InterPro" id="IPR032727">
    <property type="entry name" value="CLAMP"/>
</dbReference>
<dbReference type="EMBL" id="RHFK02000016">
    <property type="protein sequence ID" value="TWW64097.1"/>
    <property type="molecule type" value="Genomic_DNA"/>
</dbReference>
<keyword evidence="1" id="KW-0175">Coiled coil</keyword>
<organism evidence="3 4">
    <name type="scientific">Takifugu flavidus</name>
    <name type="common">sansaifugu</name>
    <dbReference type="NCBI Taxonomy" id="433684"/>
    <lineage>
        <taxon>Eukaryota</taxon>
        <taxon>Metazoa</taxon>
        <taxon>Chordata</taxon>
        <taxon>Craniata</taxon>
        <taxon>Vertebrata</taxon>
        <taxon>Euteleostomi</taxon>
        <taxon>Actinopterygii</taxon>
        <taxon>Neopterygii</taxon>
        <taxon>Teleostei</taxon>
        <taxon>Neoteleostei</taxon>
        <taxon>Acanthomorphata</taxon>
        <taxon>Eupercaria</taxon>
        <taxon>Tetraodontiformes</taxon>
        <taxon>Tetradontoidea</taxon>
        <taxon>Tetraodontidae</taxon>
        <taxon>Takifugu</taxon>
    </lineage>
</organism>
<evidence type="ECO:0000256" key="2">
    <source>
        <dbReference type="SAM" id="MobiDB-lite"/>
    </source>
</evidence>
<evidence type="ECO:0000256" key="1">
    <source>
        <dbReference type="SAM" id="Coils"/>
    </source>
</evidence>
<feature type="compositionally biased region" description="Polar residues" evidence="2">
    <location>
        <begin position="248"/>
        <end position="266"/>
    </location>
</feature>
<dbReference type="PANTHER" id="PTHR28457">
    <property type="entry name" value="COILED-COIL DOMAIN-CONTAINING PROTEIN 189"/>
    <property type="match status" value="1"/>
</dbReference>
<comment type="caution">
    <text evidence="3">The sequence shown here is derived from an EMBL/GenBank/DDBJ whole genome shotgun (WGS) entry which is preliminary data.</text>
</comment>
<accession>A0A5C6NF23</accession>
<dbReference type="PANTHER" id="PTHR28457:SF2">
    <property type="entry name" value="SIMILAR TO 4930578I06RIK PROTEIN"/>
    <property type="match status" value="1"/>
</dbReference>
<dbReference type="AlphaFoldDB" id="A0A5C6NF23"/>
<name>A0A5C6NF23_9TELE</name>
<dbReference type="Proteomes" id="UP000324091">
    <property type="component" value="Chromosome 3"/>
</dbReference>
<evidence type="ECO:0000313" key="4">
    <source>
        <dbReference type="Proteomes" id="UP000324091"/>
    </source>
</evidence>
<evidence type="ECO:0000313" key="3">
    <source>
        <dbReference type="EMBL" id="TWW64097.1"/>
    </source>
</evidence>
<feature type="region of interest" description="Disordered" evidence="2">
    <location>
        <begin position="242"/>
        <end position="280"/>
    </location>
</feature>
<feature type="coiled-coil region" evidence="1">
    <location>
        <begin position="154"/>
        <end position="188"/>
    </location>
</feature>
<gene>
    <name evidence="3" type="ORF">D4764_03G0011050</name>
</gene>
<proteinExistence type="predicted"/>
<sequence length="280" mass="31750">MDSITDTELRPRAEEKMEAGVQRLSAHFTWPEFCDQRRAFHQDFVYNVTMFAATCGFPWSEVAQAALMAKALFPKLDCPDVPTLLSMLRDMLSEYMPDLGSAQRIEFTRFLTDTCVRQRRLFQAALRGATEETAIQLRMEVQSPPTPCPLAQGVDLQEWESEEKEAELRALLQQKEEKLKQLRNGERVSVEEIEVPEDGEANREKLFVSLNSAVKATKEQILASLTQEVNLLTEILQLKLKKAEMTTRGPQTAAESNPDNSNSQPETTVKAKKLKSKTKK</sequence>